<feature type="compositionally biased region" description="Basic and acidic residues" evidence="1">
    <location>
        <begin position="136"/>
        <end position="161"/>
    </location>
</feature>
<dbReference type="SUPFAM" id="SSF101601">
    <property type="entry name" value="Smp-1-like"/>
    <property type="match status" value="1"/>
</dbReference>
<feature type="compositionally biased region" description="Acidic residues" evidence="1">
    <location>
        <begin position="163"/>
        <end position="173"/>
    </location>
</feature>
<sequence>MGRSFLDVLKGKPNTNKQPKNGAEFFLEGPTDFPYDEKKVMFERNNGLLFRLINNETHQWAFYNDTKKYEFHVTTTFSSQSSDLVALGKTSLVEIPDGHVAKIIVYPGKTEPFVQGNMVGFETSVDGKLLTNEYRDQVREEKKEERQRKREAKKAAKRGEDPNQFEEEEVRDN</sequence>
<evidence type="ECO:0000313" key="3">
    <source>
        <dbReference type="EMBL" id="CAD2215183.1"/>
    </source>
</evidence>
<dbReference type="InterPro" id="IPR015232">
    <property type="entry name" value="DUF1935"/>
</dbReference>
<keyword evidence="4" id="KW-1185">Reference proteome</keyword>
<gene>
    <name evidence="3" type="ORF">ADEAN_000263800</name>
</gene>
<dbReference type="InterPro" id="IPR036310">
    <property type="entry name" value="Smp-1-like_sf"/>
</dbReference>
<dbReference type="PANTHER" id="PTHR47047">
    <property type="entry name" value="PUTATIVE-RELATED-RELATED"/>
    <property type="match status" value="1"/>
</dbReference>
<feature type="region of interest" description="Disordered" evidence="1">
    <location>
        <begin position="136"/>
        <end position="173"/>
    </location>
</feature>
<dbReference type="EMBL" id="LR877148">
    <property type="protein sequence ID" value="CAD2215183.1"/>
    <property type="molecule type" value="Genomic_DNA"/>
</dbReference>
<feature type="region of interest" description="Disordered" evidence="1">
    <location>
        <begin position="1"/>
        <end position="23"/>
    </location>
</feature>
<dbReference type="Pfam" id="PF09149">
    <property type="entry name" value="DUF1935"/>
    <property type="match status" value="1"/>
</dbReference>
<evidence type="ECO:0000259" key="2">
    <source>
        <dbReference type="Pfam" id="PF09149"/>
    </source>
</evidence>
<dbReference type="OrthoDB" id="277819at2759"/>
<dbReference type="Gene3D" id="2.60.40.1180">
    <property type="entry name" value="Golgi alpha-mannosidase II"/>
    <property type="match status" value="1"/>
</dbReference>
<proteinExistence type="predicted"/>
<dbReference type="VEuPathDB" id="TriTrypDB:ADEAN_000263800"/>
<name>A0A7G2C8T5_9TRYP</name>
<dbReference type="AlphaFoldDB" id="A0A7G2C8T5"/>
<dbReference type="PANTHER" id="PTHR47047:SF3">
    <property type="entry name" value="PUTATIVE-RELATED"/>
    <property type="match status" value="1"/>
</dbReference>
<organism evidence="3 4">
    <name type="scientific">Angomonas deanei</name>
    <dbReference type="NCBI Taxonomy" id="59799"/>
    <lineage>
        <taxon>Eukaryota</taxon>
        <taxon>Discoba</taxon>
        <taxon>Euglenozoa</taxon>
        <taxon>Kinetoplastea</taxon>
        <taxon>Metakinetoplastina</taxon>
        <taxon>Trypanosomatida</taxon>
        <taxon>Trypanosomatidae</taxon>
        <taxon>Strigomonadinae</taxon>
        <taxon>Angomonas</taxon>
    </lineage>
</organism>
<reference evidence="3 4" key="1">
    <citation type="submission" date="2020-08" db="EMBL/GenBank/DDBJ databases">
        <authorList>
            <person name="Newling K."/>
            <person name="Davey J."/>
            <person name="Forrester S."/>
        </authorList>
    </citation>
    <scope>NUCLEOTIDE SEQUENCE [LARGE SCALE GENOMIC DNA]</scope>
    <source>
        <strain evidence="4">Crithidia deanei Carvalho (ATCC PRA-265)</strain>
    </source>
</reference>
<dbReference type="InterPro" id="IPR013780">
    <property type="entry name" value="Glyco_hydro_b"/>
</dbReference>
<accession>A0A7G2C8T5</accession>
<dbReference type="Proteomes" id="UP000515908">
    <property type="component" value="Chromosome 04"/>
</dbReference>
<evidence type="ECO:0000256" key="1">
    <source>
        <dbReference type="SAM" id="MobiDB-lite"/>
    </source>
</evidence>
<feature type="domain" description="DUF1935" evidence="2">
    <location>
        <begin position="29"/>
        <end position="128"/>
    </location>
</feature>
<protein>
    <recommendedName>
        <fullName evidence="2">DUF1935 domain-containing protein</fullName>
    </recommendedName>
</protein>
<evidence type="ECO:0000313" key="4">
    <source>
        <dbReference type="Proteomes" id="UP000515908"/>
    </source>
</evidence>